<evidence type="ECO:0000313" key="5">
    <source>
        <dbReference type="Proteomes" id="UP001221898"/>
    </source>
</evidence>
<protein>
    <recommendedName>
        <fullName evidence="6">Transmembrane protein 42</fullName>
    </recommendedName>
</protein>
<feature type="transmembrane region" description="Helical" evidence="2">
    <location>
        <begin position="63"/>
        <end position="84"/>
    </location>
</feature>
<dbReference type="PANTHER" id="PTHR31965">
    <property type="entry name" value="TRANSMEMBRANE PROTEIN 42"/>
    <property type="match status" value="1"/>
</dbReference>
<feature type="transmembrane region" description="Helical" evidence="2">
    <location>
        <begin position="105"/>
        <end position="125"/>
    </location>
</feature>
<evidence type="ECO:0000256" key="3">
    <source>
        <dbReference type="SAM" id="SignalP"/>
    </source>
</evidence>
<accession>A0AAD7W6K7</accession>
<keyword evidence="3" id="KW-0732">Signal</keyword>
<evidence type="ECO:0000256" key="2">
    <source>
        <dbReference type="SAM" id="Phobius"/>
    </source>
</evidence>
<evidence type="ECO:0008006" key="6">
    <source>
        <dbReference type="Google" id="ProtNLM"/>
    </source>
</evidence>
<sequence>MFPGVFYALLAGFLGAVASSSAKLSLGADYLKGVCETGLKSWGGEERKFRQADETTACDWLHIPLRLLCGGLLFTCNAVMWTFFSKALRYSSSSARATVTTTASNFISSAFLGQLIFTLCCGGWASPSRCPGSWSCTDHRPTLPSRPAQRRRSERWGARPPLPQGRRCHNRIEEHASLYPGDPPLLCEIIKRNESRTGWFSSTLVCCDIVCPGNDERMNSRFKSVLPSSLCLEQSVKQAWQTGVCEPPCSFNTSPPYHRAIAARRCRAVGPCVASPLPANPTPWDSGRIHGDDLLHPISCPSARLRPQSAPRTPEHAGPSVYSPH</sequence>
<dbReference type="Proteomes" id="UP001221898">
    <property type="component" value="Unassembled WGS sequence"/>
</dbReference>
<proteinExistence type="predicted"/>
<keyword evidence="5" id="KW-1185">Reference proteome</keyword>
<dbReference type="InterPro" id="IPR039632">
    <property type="entry name" value="TMEM42"/>
</dbReference>
<dbReference type="AlphaFoldDB" id="A0AAD7W6K7"/>
<feature type="region of interest" description="Disordered" evidence="1">
    <location>
        <begin position="304"/>
        <end position="325"/>
    </location>
</feature>
<feature type="chain" id="PRO_5041913515" description="Transmembrane protein 42" evidence="3">
    <location>
        <begin position="20"/>
        <end position="325"/>
    </location>
</feature>
<comment type="caution">
    <text evidence="4">The sequence shown here is derived from an EMBL/GenBank/DDBJ whole genome shotgun (WGS) entry which is preliminary data.</text>
</comment>
<dbReference type="EMBL" id="JAINUG010000244">
    <property type="protein sequence ID" value="KAJ8385677.1"/>
    <property type="molecule type" value="Genomic_DNA"/>
</dbReference>
<feature type="region of interest" description="Disordered" evidence="1">
    <location>
        <begin position="141"/>
        <end position="165"/>
    </location>
</feature>
<evidence type="ECO:0000313" key="4">
    <source>
        <dbReference type="EMBL" id="KAJ8385677.1"/>
    </source>
</evidence>
<keyword evidence="2" id="KW-0472">Membrane</keyword>
<keyword evidence="2" id="KW-0812">Transmembrane</keyword>
<gene>
    <name evidence="4" type="ORF">AAFF_G00183900</name>
</gene>
<feature type="signal peptide" evidence="3">
    <location>
        <begin position="1"/>
        <end position="19"/>
    </location>
</feature>
<evidence type="ECO:0000256" key="1">
    <source>
        <dbReference type="SAM" id="MobiDB-lite"/>
    </source>
</evidence>
<reference evidence="4" key="1">
    <citation type="journal article" date="2023" name="Science">
        <title>Genome structures resolve the early diversification of teleost fishes.</title>
        <authorList>
            <person name="Parey E."/>
            <person name="Louis A."/>
            <person name="Montfort J."/>
            <person name="Bouchez O."/>
            <person name="Roques C."/>
            <person name="Iampietro C."/>
            <person name="Lluch J."/>
            <person name="Castinel A."/>
            <person name="Donnadieu C."/>
            <person name="Desvignes T."/>
            <person name="Floi Bucao C."/>
            <person name="Jouanno E."/>
            <person name="Wen M."/>
            <person name="Mejri S."/>
            <person name="Dirks R."/>
            <person name="Jansen H."/>
            <person name="Henkel C."/>
            <person name="Chen W.J."/>
            <person name="Zahm M."/>
            <person name="Cabau C."/>
            <person name="Klopp C."/>
            <person name="Thompson A.W."/>
            <person name="Robinson-Rechavi M."/>
            <person name="Braasch I."/>
            <person name="Lecointre G."/>
            <person name="Bobe J."/>
            <person name="Postlethwait J.H."/>
            <person name="Berthelot C."/>
            <person name="Roest Crollius H."/>
            <person name="Guiguen Y."/>
        </authorList>
    </citation>
    <scope>NUCLEOTIDE SEQUENCE</scope>
    <source>
        <strain evidence="4">NC1722</strain>
    </source>
</reference>
<organism evidence="4 5">
    <name type="scientific">Aldrovandia affinis</name>
    <dbReference type="NCBI Taxonomy" id="143900"/>
    <lineage>
        <taxon>Eukaryota</taxon>
        <taxon>Metazoa</taxon>
        <taxon>Chordata</taxon>
        <taxon>Craniata</taxon>
        <taxon>Vertebrata</taxon>
        <taxon>Euteleostomi</taxon>
        <taxon>Actinopterygii</taxon>
        <taxon>Neopterygii</taxon>
        <taxon>Teleostei</taxon>
        <taxon>Notacanthiformes</taxon>
        <taxon>Halosauridae</taxon>
        <taxon>Aldrovandia</taxon>
    </lineage>
</organism>
<keyword evidence="2" id="KW-1133">Transmembrane helix</keyword>
<dbReference type="PANTHER" id="PTHR31965:SF1">
    <property type="entry name" value="TRANSMEMBRANE PROTEIN 42"/>
    <property type="match status" value="1"/>
</dbReference>
<name>A0AAD7W6K7_9TELE</name>